<evidence type="ECO:0000313" key="22">
    <source>
        <dbReference type="Proteomes" id="UP001249851"/>
    </source>
</evidence>
<comment type="caution">
    <text evidence="21">The sequence shown here is derived from an EMBL/GenBank/DDBJ whole genome shotgun (WGS) entry which is preliminary data.</text>
</comment>
<feature type="binding site" evidence="18">
    <location>
        <position position="660"/>
    </location>
    <ligand>
        <name>Zn(2+)</name>
        <dbReference type="ChEBI" id="CHEBI:29105"/>
    </ligand>
</feature>
<feature type="binding site" evidence="18">
    <location>
        <position position="657"/>
    </location>
    <ligand>
        <name>Zn(2+)</name>
        <dbReference type="ChEBI" id="CHEBI:29105"/>
    </ligand>
</feature>
<dbReference type="Pfam" id="PF04423">
    <property type="entry name" value="Rad50_zn_hook"/>
    <property type="match status" value="1"/>
</dbReference>
<evidence type="ECO:0000256" key="18">
    <source>
        <dbReference type="PROSITE-ProRule" id="PRU00471"/>
    </source>
</evidence>
<dbReference type="GO" id="GO:0007004">
    <property type="term" value="P:telomere maintenance via telomerase"/>
    <property type="evidence" value="ECO:0007669"/>
    <property type="project" value="TreeGrafter"/>
</dbReference>
<dbReference type="GO" id="GO:0030870">
    <property type="term" value="C:Mre11 complex"/>
    <property type="evidence" value="ECO:0007669"/>
    <property type="project" value="TreeGrafter"/>
</dbReference>
<dbReference type="GO" id="GO:0046872">
    <property type="term" value="F:metal ion binding"/>
    <property type="evidence" value="ECO:0007669"/>
    <property type="project" value="UniProtKB-UniRule"/>
</dbReference>
<keyword evidence="22" id="KW-1185">Reference proteome</keyword>
<evidence type="ECO:0000256" key="2">
    <source>
        <dbReference type="ARBA" id="ARBA00004123"/>
    </source>
</evidence>
<keyword evidence="10 18" id="KW-0862">Zinc</keyword>
<dbReference type="GO" id="GO:0003691">
    <property type="term" value="F:double-stranded telomeric DNA binding"/>
    <property type="evidence" value="ECO:0007669"/>
    <property type="project" value="TreeGrafter"/>
</dbReference>
<dbReference type="PANTHER" id="PTHR18867:SF12">
    <property type="entry name" value="DNA REPAIR PROTEIN RAD50"/>
    <property type="match status" value="1"/>
</dbReference>
<dbReference type="Pfam" id="PF13476">
    <property type="entry name" value="AAA_23"/>
    <property type="match status" value="1"/>
</dbReference>
<evidence type="ECO:0000256" key="14">
    <source>
        <dbReference type="ARBA" id="ARBA00023204"/>
    </source>
</evidence>
<comment type="cofactor">
    <cofactor evidence="1">
        <name>Zn(2+)</name>
        <dbReference type="ChEBI" id="CHEBI:29105"/>
    </cofactor>
</comment>
<keyword evidence="9" id="KW-0378">Hydrolase</keyword>
<gene>
    <name evidence="21" type="ORF">P5673_033152</name>
</gene>
<dbReference type="GO" id="GO:0000794">
    <property type="term" value="C:condensed nuclear chromosome"/>
    <property type="evidence" value="ECO:0007669"/>
    <property type="project" value="TreeGrafter"/>
</dbReference>
<reference evidence="21" key="2">
    <citation type="journal article" date="2023" name="Science">
        <title>Genomic signatures of disease resistance in endangered staghorn corals.</title>
        <authorList>
            <person name="Vollmer S.V."/>
            <person name="Selwyn J.D."/>
            <person name="Despard B.A."/>
            <person name="Roesel C.L."/>
        </authorList>
    </citation>
    <scope>NUCLEOTIDE SEQUENCE</scope>
    <source>
        <strain evidence="21">K2</strain>
    </source>
</reference>
<feature type="coiled-coil region" evidence="19">
    <location>
        <begin position="385"/>
        <end position="412"/>
    </location>
</feature>
<dbReference type="GO" id="GO:0051880">
    <property type="term" value="F:G-quadruplex DNA binding"/>
    <property type="evidence" value="ECO:0007669"/>
    <property type="project" value="TreeGrafter"/>
</dbReference>
<name>A0AAD9PQF1_ACRCE</name>
<dbReference type="PROSITE" id="PS51131">
    <property type="entry name" value="ZN_HOOK"/>
    <property type="match status" value="1"/>
</dbReference>
<evidence type="ECO:0000256" key="12">
    <source>
        <dbReference type="ARBA" id="ARBA00022842"/>
    </source>
</evidence>
<comment type="similarity">
    <text evidence="4">Belongs to the SMC family. RAD50 subfamily.</text>
</comment>
<comment type="catalytic activity">
    <reaction evidence="17">
        <text>ATP + H2O = ADP + phosphate + H(+)</text>
        <dbReference type="Rhea" id="RHEA:13065"/>
        <dbReference type="ChEBI" id="CHEBI:15377"/>
        <dbReference type="ChEBI" id="CHEBI:15378"/>
        <dbReference type="ChEBI" id="CHEBI:30616"/>
        <dbReference type="ChEBI" id="CHEBI:43474"/>
        <dbReference type="ChEBI" id="CHEBI:456216"/>
    </reaction>
</comment>
<evidence type="ECO:0000256" key="6">
    <source>
        <dbReference type="ARBA" id="ARBA00022723"/>
    </source>
</evidence>
<keyword evidence="6 18" id="KW-0479">Metal-binding</keyword>
<keyword evidence="8" id="KW-0227">DNA damage</keyword>
<evidence type="ECO:0000256" key="4">
    <source>
        <dbReference type="ARBA" id="ARBA00009439"/>
    </source>
</evidence>
<evidence type="ECO:0000256" key="19">
    <source>
        <dbReference type="SAM" id="Coils"/>
    </source>
</evidence>
<keyword evidence="14" id="KW-0234">DNA repair</keyword>
<dbReference type="GO" id="GO:0043047">
    <property type="term" value="F:single-stranded telomeric DNA binding"/>
    <property type="evidence" value="ECO:0007669"/>
    <property type="project" value="TreeGrafter"/>
</dbReference>
<sequence length="697" mass="79944">MSSLEKIKIQGIRSYSHSEPSVIEFQKPLTLIVGPNGAGKTSVIECMATGDMPPGSRGNLFVHDPKIAGEKEVRGQIKLKFRDVTGNPVVVTQTLASEQKAKVVRTRTVEGNISREVHGKRQNLSLKCADVNREMISFLGVSKAVLDNVIFCHQEESNWPLSEGKVLKQKFDDIFAATRYIKALEAIRKFRQEQAQSVKEYAIELNHLKANKEKAEQITDELTEIQGKVSTTKDKIKELNEKLEPVQLKLTNLNSIANGVDQLERKLGPVEELQEKRADFQEKVVEKENNLRRDEGRLQRLGQDQQSLSAEEIELHVEGGRLQREAHKHKVNVSDRDKAIVDLANEYNFKGFEKGPFSNDSDAVQFLEEMRRKYKNVKHDTRHQRGVLEEKSNKLQTKIDDMKKNQAQIEETIRLKNDFMGENQRKLRQIGQELSRINTSANRLKSLKSELQRAEEALGDAKEGGNLDVLGREIDQLQSEKRKIDNKLRQLREEQQAMHMQSKTQAELDMKTKEKRTKENAIQQIMDQHEEDLETTLGTRGTSESLHTRLMEHLRVKLRELKETTNKLQNLKQQLSSKQTRKRMIAEDLNDKENLVQERRRQITEACGGNDYNATRELIKNNIDSLQDERGTIASLEKIYSKYVSKLESSEVHRSGCPLCHRTFDSNNEIAELVSELKNKIHTLPDRREANEGSLKK</sequence>
<dbReference type="PANTHER" id="PTHR18867">
    <property type="entry name" value="RAD50"/>
    <property type="match status" value="1"/>
</dbReference>
<dbReference type="InterPro" id="IPR038729">
    <property type="entry name" value="Rad50/SbcC_AAA"/>
</dbReference>
<evidence type="ECO:0000256" key="7">
    <source>
        <dbReference type="ARBA" id="ARBA00022741"/>
    </source>
</evidence>
<dbReference type="InterPro" id="IPR013134">
    <property type="entry name" value="Zn_hook_RAD50"/>
</dbReference>
<evidence type="ECO:0000256" key="13">
    <source>
        <dbReference type="ARBA" id="ARBA00023054"/>
    </source>
</evidence>
<dbReference type="InterPro" id="IPR027417">
    <property type="entry name" value="P-loop_NTPase"/>
</dbReference>
<keyword evidence="16" id="KW-0469">Meiosis</keyword>
<dbReference type="GO" id="GO:0016887">
    <property type="term" value="F:ATP hydrolysis activity"/>
    <property type="evidence" value="ECO:0007669"/>
    <property type="project" value="InterPro"/>
</dbReference>
<evidence type="ECO:0000256" key="15">
    <source>
        <dbReference type="ARBA" id="ARBA00023242"/>
    </source>
</evidence>
<evidence type="ECO:0000259" key="20">
    <source>
        <dbReference type="PROSITE" id="PS51131"/>
    </source>
</evidence>
<dbReference type="GO" id="GO:0000722">
    <property type="term" value="P:telomere maintenance via recombination"/>
    <property type="evidence" value="ECO:0007669"/>
    <property type="project" value="TreeGrafter"/>
</dbReference>
<proteinExistence type="inferred from homology"/>
<keyword evidence="15" id="KW-0539">Nucleus</keyword>
<keyword evidence="12" id="KW-0460">Magnesium</keyword>
<evidence type="ECO:0000256" key="10">
    <source>
        <dbReference type="ARBA" id="ARBA00022833"/>
    </source>
</evidence>
<keyword evidence="5" id="KW-0158">Chromosome</keyword>
<keyword evidence="7" id="KW-0547">Nucleotide-binding</keyword>
<dbReference type="AlphaFoldDB" id="A0AAD9PQF1"/>
<feature type="domain" description="Zinc-hook" evidence="20">
    <location>
        <begin position="609"/>
        <end position="697"/>
    </location>
</feature>
<reference evidence="21" key="1">
    <citation type="journal article" date="2023" name="G3 (Bethesda)">
        <title>Whole genome assembly and annotation of the endangered Caribbean coral Acropora cervicornis.</title>
        <authorList>
            <person name="Selwyn J.D."/>
            <person name="Vollmer S.V."/>
        </authorList>
    </citation>
    <scope>NUCLEOTIDE SEQUENCE</scope>
    <source>
        <strain evidence="21">K2</strain>
    </source>
</reference>
<evidence type="ECO:0000256" key="16">
    <source>
        <dbReference type="ARBA" id="ARBA00023254"/>
    </source>
</evidence>
<organism evidence="21 22">
    <name type="scientific">Acropora cervicornis</name>
    <name type="common">Staghorn coral</name>
    <dbReference type="NCBI Taxonomy" id="6130"/>
    <lineage>
        <taxon>Eukaryota</taxon>
        <taxon>Metazoa</taxon>
        <taxon>Cnidaria</taxon>
        <taxon>Anthozoa</taxon>
        <taxon>Hexacorallia</taxon>
        <taxon>Scleractinia</taxon>
        <taxon>Astrocoeniina</taxon>
        <taxon>Acroporidae</taxon>
        <taxon>Acropora</taxon>
    </lineage>
</organism>
<evidence type="ECO:0000256" key="11">
    <source>
        <dbReference type="ARBA" id="ARBA00022840"/>
    </source>
</evidence>
<evidence type="ECO:0000256" key="5">
    <source>
        <dbReference type="ARBA" id="ARBA00022454"/>
    </source>
</evidence>
<evidence type="ECO:0000256" key="1">
    <source>
        <dbReference type="ARBA" id="ARBA00001947"/>
    </source>
</evidence>
<feature type="coiled-coil region" evidence="19">
    <location>
        <begin position="270"/>
        <end position="304"/>
    </location>
</feature>
<feature type="coiled-coil region" evidence="19">
    <location>
        <begin position="437"/>
        <end position="501"/>
    </location>
</feature>
<feature type="coiled-coil region" evidence="19">
    <location>
        <begin position="198"/>
        <end position="242"/>
    </location>
</feature>
<evidence type="ECO:0000256" key="3">
    <source>
        <dbReference type="ARBA" id="ARBA00004286"/>
    </source>
</evidence>
<dbReference type="GO" id="GO:0005524">
    <property type="term" value="F:ATP binding"/>
    <property type="evidence" value="ECO:0007669"/>
    <property type="project" value="UniProtKB-KW"/>
</dbReference>
<evidence type="ECO:0000256" key="8">
    <source>
        <dbReference type="ARBA" id="ARBA00022763"/>
    </source>
</evidence>
<dbReference type="SUPFAM" id="SSF52540">
    <property type="entry name" value="P-loop containing nucleoside triphosphate hydrolases"/>
    <property type="match status" value="2"/>
</dbReference>
<feature type="coiled-coil region" evidence="19">
    <location>
        <begin position="551"/>
        <end position="588"/>
    </location>
</feature>
<dbReference type="GO" id="GO:0070192">
    <property type="term" value="P:chromosome organization involved in meiotic cell cycle"/>
    <property type="evidence" value="ECO:0007669"/>
    <property type="project" value="TreeGrafter"/>
</dbReference>
<dbReference type="Gene3D" id="3.40.50.300">
    <property type="entry name" value="P-loop containing nucleotide triphosphate hydrolases"/>
    <property type="match status" value="1"/>
</dbReference>
<evidence type="ECO:0000256" key="9">
    <source>
        <dbReference type="ARBA" id="ARBA00022801"/>
    </source>
</evidence>
<accession>A0AAD9PQF1</accession>
<evidence type="ECO:0000313" key="21">
    <source>
        <dbReference type="EMBL" id="KAK2547077.1"/>
    </source>
</evidence>
<evidence type="ECO:0000256" key="17">
    <source>
        <dbReference type="ARBA" id="ARBA00049360"/>
    </source>
</evidence>
<keyword evidence="13 19" id="KW-0175">Coiled coil</keyword>
<dbReference type="GO" id="GO:0006302">
    <property type="term" value="P:double-strand break repair"/>
    <property type="evidence" value="ECO:0007669"/>
    <property type="project" value="InterPro"/>
</dbReference>
<keyword evidence="11" id="KW-0067">ATP-binding</keyword>
<protein>
    <submittedName>
        <fullName evidence="21">DNA repair protein RAD50</fullName>
    </submittedName>
</protein>
<comment type="subcellular location">
    <subcellularLocation>
        <location evidence="3">Chromosome</location>
    </subcellularLocation>
    <subcellularLocation>
        <location evidence="2">Nucleus</location>
    </subcellularLocation>
</comment>
<dbReference type="Proteomes" id="UP001249851">
    <property type="component" value="Unassembled WGS sequence"/>
</dbReference>
<dbReference type="EMBL" id="JARQWQ010000218">
    <property type="protein sequence ID" value="KAK2547077.1"/>
    <property type="molecule type" value="Genomic_DNA"/>
</dbReference>